<sequence length="250" mass="27816">MVNNSWSECMAMFRPIHSYHMCLSRNTPYYEVGRDYHPIMTAEMVAYWGRFIRVLGNYMNSARNTLAPAVENNSRLLPLSRSILSSLERNNRALLARAPGGWYAYDVAENLPLSAGVQRPFLSFPPPITKNKGNVEEEYSQRVRNVRGKQLAHPSQGVVIRENDESEVAQDTGSAAGAGDPLSTPSKSQAAPSKAPSEKRKAFASSAVAAKSKQFSFHALAHPLMLLCLPQQPHLFEISQKRNLMKVLMV</sequence>
<dbReference type="Proteomes" id="UP000187203">
    <property type="component" value="Unassembled WGS sequence"/>
</dbReference>
<accession>A0A1R3GAM4</accession>
<dbReference type="AlphaFoldDB" id="A0A1R3GAM4"/>
<proteinExistence type="predicted"/>
<evidence type="ECO:0000313" key="3">
    <source>
        <dbReference type="Proteomes" id="UP000187203"/>
    </source>
</evidence>
<protein>
    <submittedName>
        <fullName evidence="2">Uncharacterized protein</fullName>
    </submittedName>
</protein>
<gene>
    <name evidence="2" type="ORF">COLO4_36196</name>
</gene>
<dbReference type="EMBL" id="AWUE01023047">
    <property type="protein sequence ID" value="OMO55106.1"/>
    <property type="molecule type" value="Genomic_DNA"/>
</dbReference>
<reference evidence="3" key="1">
    <citation type="submission" date="2013-09" db="EMBL/GenBank/DDBJ databases">
        <title>Corchorus olitorius genome sequencing.</title>
        <authorList>
            <person name="Alam M."/>
            <person name="Haque M.S."/>
            <person name="Islam M.S."/>
            <person name="Emdad E.M."/>
            <person name="Islam M.M."/>
            <person name="Ahmed B."/>
            <person name="Halim A."/>
            <person name="Hossen Q.M.M."/>
            <person name="Hossain M.Z."/>
            <person name="Ahmed R."/>
            <person name="Khan M.M."/>
            <person name="Islam R."/>
            <person name="Rashid M.M."/>
            <person name="Khan S.A."/>
            <person name="Rahman M.S."/>
            <person name="Alam M."/>
            <person name="Yahiya A.S."/>
            <person name="Khan M.S."/>
            <person name="Azam M.S."/>
            <person name="Haque T."/>
            <person name="Lashkar M.Z.H."/>
            <person name="Akhand A.I."/>
            <person name="Morshed G."/>
            <person name="Roy S."/>
            <person name="Uddin K.S."/>
            <person name="Rabeya T."/>
            <person name="Hossain A.S."/>
            <person name="Chowdhury A."/>
            <person name="Snigdha A.R."/>
            <person name="Mortoza M.S."/>
            <person name="Matin S.A."/>
            <person name="Hoque S.M.E."/>
            <person name="Islam M.K."/>
            <person name="Roy D.K."/>
            <person name="Haider R."/>
            <person name="Moosa M.M."/>
            <person name="Elias S.M."/>
            <person name="Hasan A.M."/>
            <person name="Jahan S."/>
            <person name="Shafiuddin M."/>
            <person name="Mahmood N."/>
            <person name="Shommy N.S."/>
        </authorList>
    </citation>
    <scope>NUCLEOTIDE SEQUENCE [LARGE SCALE GENOMIC DNA]</scope>
    <source>
        <strain evidence="3">cv. O-4</strain>
    </source>
</reference>
<feature type="region of interest" description="Disordered" evidence="1">
    <location>
        <begin position="150"/>
        <end position="199"/>
    </location>
</feature>
<evidence type="ECO:0000313" key="2">
    <source>
        <dbReference type="EMBL" id="OMO55106.1"/>
    </source>
</evidence>
<name>A0A1R3GAM4_9ROSI</name>
<organism evidence="2 3">
    <name type="scientific">Corchorus olitorius</name>
    <dbReference type="NCBI Taxonomy" id="93759"/>
    <lineage>
        <taxon>Eukaryota</taxon>
        <taxon>Viridiplantae</taxon>
        <taxon>Streptophyta</taxon>
        <taxon>Embryophyta</taxon>
        <taxon>Tracheophyta</taxon>
        <taxon>Spermatophyta</taxon>
        <taxon>Magnoliopsida</taxon>
        <taxon>eudicotyledons</taxon>
        <taxon>Gunneridae</taxon>
        <taxon>Pentapetalae</taxon>
        <taxon>rosids</taxon>
        <taxon>malvids</taxon>
        <taxon>Malvales</taxon>
        <taxon>Malvaceae</taxon>
        <taxon>Grewioideae</taxon>
        <taxon>Apeibeae</taxon>
        <taxon>Corchorus</taxon>
    </lineage>
</organism>
<evidence type="ECO:0000256" key="1">
    <source>
        <dbReference type="SAM" id="MobiDB-lite"/>
    </source>
</evidence>
<comment type="caution">
    <text evidence="2">The sequence shown here is derived from an EMBL/GenBank/DDBJ whole genome shotgun (WGS) entry which is preliminary data.</text>
</comment>
<keyword evidence="3" id="KW-1185">Reference proteome</keyword>
<feature type="compositionally biased region" description="Low complexity" evidence="1">
    <location>
        <begin position="183"/>
        <end position="195"/>
    </location>
</feature>